<evidence type="ECO:0000256" key="10">
    <source>
        <dbReference type="ARBA" id="ARBA00030169"/>
    </source>
</evidence>
<evidence type="ECO:0000256" key="2">
    <source>
        <dbReference type="ARBA" id="ARBA00001968"/>
    </source>
</evidence>
<keyword evidence="14" id="KW-1185">Reference proteome</keyword>
<name>A0ABY5JRM2_9BACI</name>
<evidence type="ECO:0000256" key="4">
    <source>
        <dbReference type="ARBA" id="ARBA00011233"/>
    </source>
</evidence>
<dbReference type="Gene3D" id="3.50.30.40">
    <property type="entry name" value="Ribonuclease E inhibitor RraA/RraA-like"/>
    <property type="match status" value="1"/>
</dbReference>
<comment type="cofactor">
    <cofactor evidence="2">
        <name>a divalent metal cation</name>
        <dbReference type="ChEBI" id="CHEBI:60240"/>
    </cofactor>
</comment>
<evidence type="ECO:0000256" key="9">
    <source>
        <dbReference type="ARBA" id="ARBA00029596"/>
    </source>
</evidence>
<dbReference type="InterPro" id="IPR005493">
    <property type="entry name" value="RraA/RraA-like"/>
</dbReference>
<reference evidence="13" key="1">
    <citation type="submission" date="2022-07" db="EMBL/GenBank/DDBJ databases">
        <title>FELIX.</title>
        <authorList>
            <person name="Wan K.H."/>
            <person name="Park S."/>
            <person name="Lawrence Q."/>
            <person name="Eichenberger J.P."/>
            <person name="Booth B.W."/>
            <person name="Piaggio A.J."/>
            <person name="Chandler J.C."/>
            <person name="Franklin A.B."/>
            <person name="Celniker S.E."/>
        </authorList>
    </citation>
    <scope>NUCLEOTIDE SEQUENCE</scope>
    <source>
        <strain evidence="13">QA-1986 374</strain>
    </source>
</reference>
<dbReference type="SUPFAM" id="SSF89562">
    <property type="entry name" value="RraA-like"/>
    <property type="match status" value="1"/>
</dbReference>
<dbReference type="RefSeq" id="WP_256708079.1">
    <property type="nucleotide sequence ID" value="NZ_CP101914.1"/>
</dbReference>
<evidence type="ECO:0000256" key="7">
    <source>
        <dbReference type="ARBA" id="ARBA00016549"/>
    </source>
</evidence>
<evidence type="ECO:0000256" key="1">
    <source>
        <dbReference type="ARBA" id="ARBA00001342"/>
    </source>
</evidence>
<evidence type="ECO:0000313" key="13">
    <source>
        <dbReference type="EMBL" id="UUI02879.1"/>
    </source>
</evidence>
<comment type="catalytic activity">
    <reaction evidence="1">
        <text>4-hydroxy-4-methyl-2-oxoglutarate = 2 pyruvate</text>
        <dbReference type="Rhea" id="RHEA:22748"/>
        <dbReference type="ChEBI" id="CHEBI:15361"/>
        <dbReference type="ChEBI" id="CHEBI:58276"/>
        <dbReference type="EC" id="4.1.3.17"/>
    </reaction>
</comment>
<dbReference type="InterPro" id="IPR036704">
    <property type="entry name" value="RraA/RraA-like_sf"/>
</dbReference>
<dbReference type="CDD" id="cd16841">
    <property type="entry name" value="RraA_family"/>
    <property type="match status" value="1"/>
</dbReference>
<dbReference type="Pfam" id="PF03737">
    <property type="entry name" value="RraA-like"/>
    <property type="match status" value="1"/>
</dbReference>
<evidence type="ECO:0000256" key="6">
    <source>
        <dbReference type="ARBA" id="ARBA00012947"/>
    </source>
</evidence>
<comment type="function">
    <text evidence="8">Catalyzes the aldol cleavage of 4-hydroxy-4-methyl-2-oxoglutarate (HMG) into 2 molecules of pyruvate. Also contains a secondary oxaloacetate (OAA) decarboxylase activity due to the common pyruvate enolate transition state formed following C-C bond cleavage in the retro-aldol and decarboxylation reactions.</text>
</comment>
<evidence type="ECO:0000256" key="3">
    <source>
        <dbReference type="ARBA" id="ARBA00008621"/>
    </source>
</evidence>
<evidence type="ECO:0000256" key="11">
    <source>
        <dbReference type="ARBA" id="ARBA00032305"/>
    </source>
</evidence>
<dbReference type="PANTHER" id="PTHR33254">
    <property type="entry name" value="4-HYDROXY-4-METHYL-2-OXOGLUTARATE ALDOLASE 3-RELATED"/>
    <property type="match status" value="1"/>
</dbReference>
<organism evidence="13 14">
    <name type="scientific">Oceanobacillus jeddahense</name>
    <dbReference type="NCBI Taxonomy" id="1462527"/>
    <lineage>
        <taxon>Bacteria</taxon>
        <taxon>Bacillati</taxon>
        <taxon>Bacillota</taxon>
        <taxon>Bacilli</taxon>
        <taxon>Bacillales</taxon>
        <taxon>Bacillaceae</taxon>
        <taxon>Oceanobacillus</taxon>
    </lineage>
</organism>
<evidence type="ECO:0000256" key="8">
    <source>
        <dbReference type="ARBA" id="ARBA00025046"/>
    </source>
</evidence>
<dbReference type="EC" id="4.1.1.112" evidence="6"/>
<evidence type="ECO:0000256" key="5">
    <source>
        <dbReference type="ARBA" id="ARBA00012213"/>
    </source>
</evidence>
<dbReference type="EC" id="4.1.3.17" evidence="5"/>
<evidence type="ECO:0000313" key="14">
    <source>
        <dbReference type="Proteomes" id="UP001059773"/>
    </source>
</evidence>
<dbReference type="PANTHER" id="PTHR33254:SF4">
    <property type="entry name" value="4-HYDROXY-4-METHYL-2-OXOGLUTARATE ALDOLASE 3-RELATED"/>
    <property type="match status" value="1"/>
</dbReference>
<protein>
    <recommendedName>
        <fullName evidence="7">Putative 4-hydroxy-4-methyl-2-oxoglutarate aldolase</fullName>
        <ecNumber evidence="6">4.1.1.112</ecNumber>
        <ecNumber evidence="5">4.1.3.17</ecNumber>
    </recommendedName>
    <alternativeName>
        <fullName evidence="11">Oxaloacetate decarboxylase</fullName>
    </alternativeName>
    <alternativeName>
        <fullName evidence="9">Regulator of ribonuclease activity homolog</fullName>
    </alternativeName>
    <alternativeName>
        <fullName evidence="10">RraA-like protein</fullName>
    </alternativeName>
</protein>
<sequence>MTKNRFLGIPTTSITDALGSKNYMDISIKPLKEEWQLAGKAFTVDISAGENISVLEAISKAEAGDVLVIDGKSGTSNAFAGDFIIGLAKTKGLNGVVSNGVIRDIKGTKDLDFPVFCKGTTTAASKKNLIGQLNVPVNVGGVEVNPGDIIVGDADGVVVIPEKNEEEVYQKTIERVKKDEERESQVGEDIEAVQDYLEKFLAEHKQG</sequence>
<dbReference type="EMBL" id="CP101914">
    <property type="protein sequence ID" value="UUI02879.1"/>
    <property type="molecule type" value="Genomic_DNA"/>
</dbReference>
<dbReference type="Proteomes" id="UP001059773">
    <property type="component" value="Chromosome"/>
</dbReference>
<proteinExistence type="inferred from homology"/>
<comment type="catalytic activity">
    <reaction evidence="12">
        <text>oxaloacetate + H(+) = pyruvate + CO2</text>
        <dbReference type="Rhea" id="RHEA:15641"/>
        <dbReference type="ChEBI" id="CHEBI:15361"/>
        <dbReference type="ChEBI" id="CHEBI:15378"/>
        <dbReference type="ChEBI" id="CHEBI:16452"/>
        <dbReference type="ChEBI" id="CHEBI:16526"/>
        <dbReference type="EC" id="4.1.1.112"/>
    </reaction>
</comment>
<comment type="similarity">
    <text evidence="3">Belongs to the class II aldolase/RraA-like family.</text>
</comment>
<evidence type="ECO:0000256" key="12">
    <source>
        <dbReference type="ARBA" id="ARBA00047973"/>
    </source>
</evidence>
<comment type="subunit">
    <text evidence="4">Homotrimer.</text>
</comment>
<gene>
    <name evidence="13" type="ORF">NP439_23080</name>
</gene>
<accession>A0ABY5JRM2</accession>